<proteinExistence type="inferred from homology"/>
<evidence type="ECO:0000256" key="7">
    <source>
        <dbReference type="ARBA" id="ARBA00022801"/>
    </source>
</evidence>
<dbReference type="PROSITE" id="PS51164">
    <property type="entry name" value="CBM1_2"/>
    <property type="match status" value="1"/>
</dbReference>
<dbReference type="InterPro" id="IPR000254">
    <property type="entry name" value="CBD"/>
</dbReference>
<dbReference type="EC" id="3.2.1.78" evidence="4"/>
<dbReference type="Pfam" id="PF00150">
    <property type="entry name" value="Cellulase"/>
    <property type="match status" value="1"/>
</dbReference>
<evidence type="ECO:0000256" key="4">
    <source>
        <dbReference type="ARBA" id="ARBA00012706"/>
    </source>
</evidence>
<dbReference type="PROSITE" id="PS00659">
    <property type="entry name" value="GLYCOSYL_HYDROL_F5"/>
    <property type="match status" value="1"/>
</dbReference>
<protein>
    <recommendedName>
        <fullName evidence="4">mannan endo-1,4-beta-mannosidase</fullName>
        <ecNumber evidence="4">3.2.1.78</ecNumber>
    </recommendedName>
</protein>
<dbReference type="InterPro" id="IPR035971">
    <property type="entry name" value="CBD_sf"/>
</dbReference>
<accession>A0A166K8S1</accession>
<dbReference type="GO" id="GO:0046355">
    <property type="term" value="P:mannan catabolic process"/>
    <property type="evidence" value="ECO:0007669"/>
    <property type="project" value="UniProtKB-ARBA"/>
</dbReference>
<reference evidence="11" key="1">
    <citation type="journal article" date="2016" name="Mol. Biol. Evol.">
        <title>Comparative Genomics of Early-Diverging Mushroom-Forming Fungi Provides Insights into the Origins of Lignocellulose Decay Capabilities.</title>
        <authorList>
            <person name="Nagy L.G."/>
            <person name="Riley R."/>
            <person name="Tritt A."/>
            <person name="Adam C."/>
            <person name="Daum C."/>
            <person name="Floudas D."/>
            <person name="Sun H."/>
            <person name="Yadav J.S."/>
            <person name="Pangilinan J."/>
            <person name="Larsson K.H."/>
            <person name="Matsuura K."/>
            <person name="Barry K."/>
            <person name="Labutti K."/>
            <person name="Kuo R."/>
            <person name="Ohm R.A."/>
            <person name="Bhattacharya S.S."/>
            <person name="Shirouzu T."/>
            <person name="Yoshinaga Y."/>
            <person name="Martin F.M."/>
            <person name="Grigoriev I.V."/>
            <person name="Hibbett D.S."/>
        </authorList>
    </citation>
    <scope>NUCLEOTIDE SEQUENCE [LARGE SCALE GENOMIC DNA]</scope>
    <source>
        <strain evidence="11">CBS 109695</strain>
    </source>
</reference>
<gene>
    <name evidence="11" type="ORF">FIBSPDRAFT_825335</name>
</gene>
<dbReference type="OrthoDB" id="406631at2759"/>
<comment type="catalytic activity">
    <reaction evidence="1">
        <text>Random hydrolysis of (1-&gt;4)-beta-D-mannosidic linkages in mannans, galactomannans and glucomannans.</text>
        <dbReference type="EC" id="3.2.1.78"/>
    </reaction>
</comment>
<keyword evidence="5" id="KW-0964">Secreted</keyword>
<evidence type="ECO:0000256" key="2">
    <source>
        <dbReference type="ARBA" id="ARBA00004613"/>
    </source>
</evidence>
<dbReference type="AlphaFoldDB" id="A0A166K8S1"/>
<evidence type="ECO:0000313" key="11">
    <source>
        <dbReference type="EMBL" id="KZP21648.1"/>
    </source>
</evidence>
<organism evidence="11">
    <name type="scientific">Athelia psychrophila</name>
    <dbReference type="NCBI Taxonomy" id="1759441"/>
    <lineage>
        <taxon>Eukaryota</taxon>
        <taxon>Fungi</taxon>
        <taxon>Dikarya</taxon>
        <taxon>Basidiomycota</taxon>
        <taxon>Agaricomycotina</taxon>
        <taxon>Agaricomycetes</taxon>
        <taxon>Agaricomycetidae</taxon>
        <taxon>Atheliales</taxon>
        <taxon>Atheliaceae</taxon>
        <taxon>Athelia</taxon>
    </lineage>
</organism>
<dbReference type="Gene3D" id="3.20.20.80">
    <property type="entry name" value="Glycosidases"/>
    <property type="match status" value="1"/>
</dbReference>
<evidence type="ECO:0000256" key="6">
    <source>
        <dbReference type="ARBA" id="ARBA00022729"/>
    </source>
</evidence>
<sequence>MLVVEYGQCGGVSYTGSTTCVSPYVCTYSSAYYSQCLPGTASVSTSKATTTSSTISKAGTTATSATTSASSPAATGYVKTSGQKFTLNGSTYTVVGTNSYWVGLMGYSTTDMNKAFSDIAATGATTVRTWGFNEVTTANGDYYQLWTGGVPTVNTGANGLGNFDNVVAAAKAHGLRLIVTLTNNWSDYGGMDVYTAQLVGSGQAHDVFYTNAKTQAAYKNYVKTFVTRYINEPTILGWELANEPRCAGSSTVASSTCNAATITTWAATMSAYIKTIDSNHLVGLGDEGFINDSASDYPYQGNSIGIDFAANLAISSLDFGTFHLYPESWGETSNPSSSAWGSAWIAAHAAIQKSVGKPTLIEEFGVTTNQVAVYTAWYAEIESSGLSGALIWQAGSTLSNGATPNDGYAVYPATDVYTLVTSAAAALKARG</sequence>
<keyword evidence="6" id="KW-0732">Signal</keyword>
<dbReference type="SUPFAM" id="SSF51445">
    <property type="entry name" value="(Trans)glycosidases"/>
    <property type="match status" value="1"/>
</dbReference>
<evidence type="ECO:0000256" key="8">
    <source>
        <dbReference type="ARBA" id="ARBA00023295"/>
    </source>
</evidence>
<dbReference type="InterPro" id="IPR018087">
    <property type="entry name" value="Glyco_hydro_5_CS"/>
</dbReference>
<keyword evidence="7 9" id="KW-0378">Hydrolase</keyword>
<dbReference type="PANTHER" id="PTHR31451:SF39">
    <property type="entry name" value="MANNAN ENDO-1,4-BETA-MANNOSIDASE 1"/>
    <property type="match status" value="1"/>
</dbReference>
<comment type="similarity">
    <text evidence="3 9">Belongs to the glycosyl hydrolase 5 (cellulase A) family.</text>
</comment>
<dbReference type="PROSITE" id="PS00562">
    <property type="entry name" value="CBM1_1"/>
    <property type="match status" value="1"/>
</dbReference>
<evidence type="ECO:0000256" key="3">
    <source>
        <dbReference type="ARBA" id="ARBA00005641"/>
    </source>
</evidence>
<dbReference type="PANTHER" id="PTHR31451">
    <property type="match status" value="1"/>
</dbReference>
<dbReference type="InterPro" id="IPR017853">
    <property type="entry name" value="GH"/>
</dbReference>
<dbReference type="STRING" id="436010.A0A166K8S1"/>
<dbReference type="Pfam" id="PF00734">
    <property type="entry name" value="CBM_1"/>
    <property type="match status" value="1"/>
</dbReference>
<feature type="domain" description="CBM1" evidence="10">
    <location>
        <begin position="1"/>
        <end position="37"/>
    </location>
</feature>
<keyword evidence="8 9" id="KW-0326">Glycosidase</keyword>
<comment type="subcellular location">
    <subcellularLocation>
        <location evidence="2">Secreted</location>
    </subcellularLocation>
</comment>
<evidence type="ECO:0000256" key="1">
    <source>
        <dbReference type="ARBA" id="ARBA00001678"/>
    </source>
</evidence>
<dbReference type="InterPro" id="IPR001547">
    <property type="entry name" value="Glyco_hydro_5"/>
</dbReference>
<dbReference type="GO" id="GO:0016985">
    <property type="term" value="F:mannan endo-1,4-beta-mannosidase activity"/>
    <property type="evidence" value="ECO:0007669"/>
    <property type="project" value="UniProtKB-EC"/>
</dbReference>
<dbReference type="SUPFAM" id="SSF57180">
    <property type="entry name" value="Cellulose-binding domain"/>
    <property type="match status" value="1"/>
</dbReference>
<evidence type="ECO:0000256" key="9">
    <source>
        <dbReference type="RuleBase" id="RU361153"/>
    </source>
</evidence>
<evidence type="ECO:0000256" key="5">
    <source>
        <dbReference type="ARBA" id="ARBA00022525"/>
    </source>
</evidence>
<name>A0A166K8S1_9AGAM</name>
<dbReference type="InterPro" id="IPR045053">
    <property type="entry name" value="MAN-like"/>
</dbReference>
<dbReference type="SMART" id="SM00236">
    <property type="entry name" value="fCBD"/>
    <property type="match status" value="1"/>
</dbReference>
<evidence type="ECO:0000259" key="10">
    <source>
        <dbReference type="PROSITE" id="PS51164"/>
    </source>
</evidence>
<dbReference type="GO" id="GO:0005576">
    <property type="term" value="C:extracellular region"/>
    <property type="evidence" value="ECO:0007669"/>
    <property type="project" value="UniProtKB-SubCell"/>
</dbReference>
<dbReference type="GO" id="GO:0030248">
    <property type="term" value="F:cellulose binding"/>
    <property type="evidence" value="ECO:0007669"/>
    <property type="project" value="InterPro"/>
</dbReference>
<dbReference type="EMBL" id="KV417545">
    <property type="protein sequence ID" value="KZP21648.1"/>
    <property type="molecule type" value="Genomic_DNA"/>
</dbReference>